<dbReference type="OrthoDB" id="9804278at2"/>
<evidence type="ECO:0000259" key="6">
    <source>
        <dbReference type="PROSITE" id="PS50126"/>
    </source>
</evidence>
<reference evidence="7 8" key="1">
    <citation type="submission" date="2010-08" db="EMBL/GenBank/DDBJ databases">
        <authorList>
            <person name="Weinstock G."/>
            <person name="Sodergren E."/>
            <person name="Clifton S."/>
            <person name="Fulton L."/>
            <person name="Fulton B."/>
            <person name="Courtney L."/>
            <person name="Fronick C."/>
            <person name="Harrison M."/>
            <person name="Strong C."/>
            <person name="Farmer C."/>
            <person name="Delahaunty K."/>
            <person name="Markovic C."/>
            <person name="Hall O."/>
            <person name="Minx P."/>
            <person name="Tomlinson C."/>
            <person name="Mitreva M."/>
            <person name="Hou S."/>
            <person name="Chen J."/>
            <person name="Wollam A."/>
            <person name="Pepin K.H."/>
            <person name="Johnson M."/>
            <person name="Bhonagiri V."/>
            <person name="Zhang X."/>
            <person name="Suruliraj S."/>
            <person name="Warren W."/>
            <person name="Chinwalla A."/>
            <person name="Mardis E.R."/>
            <person name="Wilson R.K."/>
        </authorList>
    </citation>
    <scope>NUCLEOTIDE SEQUENCE [LARGE SCALE GENOMIC DNA]</scope>
    <source>
        <strain evidence="7 8">F0359</strain>
    </source>
</reference>
<dbReference type="eggNOG" id="COG1530">
    <property type="taxonomic scope" value="Bacteria"/>
</dbReference>
<sequence>MKLLVADVIPEETRMAVIENGKLTDYAVERNDEAHIVNHIYKGVIQNILPAMQAAFVDIGRKKNAFLYLGDLFPRAATKEEIQQTHISVGQSVLVQVVKDEQPMKGAKVTANVSIAGRYAVLMPTVDYVGVSKKIQDEEERNRLRTIVSAVKPEGIGMIVRTVAKDVSEEELAADLHYLLRTWESIRARYKTTRKPKLLYREADLLMRMIRDYCTDDVNTVIVDNKDAYERLSSFFSEDEIDRERLILYEGEDPVFDYYHIEDELQNVMSRQVMLPSGGTLIFDHTEALTVIDVNSGKYVGNSTLEETLFHVNREAAVEIARQLRLRDIGGIILVDFIDMPRSDRRDELLRILQRETAADRARVHVFGMTALNLVEITRKKSRQSIHLSQFSPCTVCGGTGVLASPESVYIQIVRQLRHMMKVHPIKGDILISAHADVLALFKDKKRKESLERELNRSLYFEDSHHANREVFSVFSKAE</sequence>
<dbReference type="CDD" id="cd04453">
    <property type="entry name" value="S1_RNase_E"/>
    <property type="match status" value="1"/>
</dbReference>
<dbReference type="GO" id="GO:0016787">
    <property type="term" value="F:hydrolase activity"/>
    <property type="evidence" value="ECO:0007669"/>
    <property type="project" value="UniProtKB-KW"/>
</dbReference>
<keyword evidence="3 7" id="KW-0378">Hydrolase</keyword>
<name>E2ZDF0_9FIRM</name>
<dbReference type="PANTHER" id="PTHR30001">
    <property type="entry name" value="RIBONUCLEASE"/>
    <property type="match status" value="1"/>
</dbReference>
<dbReference type="InterPro" id="IPR003029">
    <property type="entry name" value="S1_domain"/>
</dbReference>
<evidence type="ECO:0000256" key="4">
    <source>
        <dbReference type="ARBA" id="ARBA00022842"/>
    </source>
</evidence>
<keyword evidence="4" id="KW-0460">Magnesium</keyword>
<dbReference type="SMART" id="SM00316">
    <property type="entry name" value="S1"/>
    <property type="match status" value="1"/>
</dbReference>
<dbReference type="AlphaFoldDB" id="E2ZDF0"/>
<dbReference type="EC" id="3.1.4.-" evidence="7"/>
<dbReference type="Gene3D" id="3.40.1260.20">
    <property type="entry name" value="Ribonuclease E, catalytic domain"/>
    <property type="match status" value="1"/>
</dbReference>
<keyword evidence="2" id="KW-0479">Metal-binding</keyword>
<accession>E2ZDF0</accession>
<dbReference type="PROSITE" id="PS50126">
    <property type="entry name" value="S1"/>
    <property type="match status" value="1"/>
</dbReference>
<evidence type="ECO:0000256" key="3">
    <source>
        <dbReference type="ARBA" id="ARBA00022801"/>
    </source>
</evidence>
<dbReference type="NCBIfam" id="TIGR00757">
    <property type="entry name" value="RNaseEG"/>
    <property type="match status" value="1"/>
</dbReference>
<dbReference type="HOGENOM" id="CLU_003468_5_3_9"/>
<proteinExistence type="predicted"/>
<organism evidence="7 8">
    <name type="scientific">Megasphaera micronuciformis F0359</name>
    <dbReference type="NCBI Taxonomy" id="706434"/>
    <lineage>
        <taxon>Bacteria</taxon>
        <taxon>Bacillati</taxon>
        <taxon>Bacillota</taxon>
        <taxon>Negativicutes</taxon>
        <taxon>Veillonellales</taxon>
        <taxon>Veillonellaceae</taxon>
        <taxon>Megasphaera</taxon>
    </lineage>
</organism>
<dbReference type="InterPro" id="IPR012340">
    <property type="entry name" value="NA-bd_OB-fold"/>
</dbReference>
<evidence type="ECO:0000313" key="8">
    <source>
        <dbReference type="Proteomes" id="UP000003195"/>
    </source>
</evidence>
<dbReference type="EMBL" id="AECS01000039">
    <property type="protein sequence ID" value="EFQ03512.1"/>
    <property type="molecule type" value="Genomic_DNA"/>
</dbReference>
<dbReference type="InterPro" id="IPR019307">
    <property type="entry name" value="RNA-bd_AU-1/RNase_E/G"/>
</dbReference>
<evidence type="ECO:0000256" key="2">
    <source>
        <dbReference type="ARBA" id="ARBA00022723"/>
    </source>
</evidence>
<protein>
    <submittedName>
        <fullName evidence="7">Ribonuclease, Rne/Rng family</fullName>
        <ecNumber evidence="7">3.1.4.-</ecNumber>
    </submittedName>
</protein>
<dbReference type="GO" id="GO:0004540">
    <property type="term" value="F:RNA nuclease activity"/>
    <property type="evidence" value="ECO:0007669"/>
    <property type="project" value="InterPro"/>
</dbReference>
<keyword evidence="5" id="KW-0694">RNA-binding</keyword>
<feature type="domain" description="S1 motif" evidence="6">
    <location>
        <begin position="38"/>
        <end position="118"/>
    </location>
</feature>
<dbReference type="GO" id="GO:0003723">
    <property type="term" value="F:RNA binding"/>
    <property type="evidence" value="ECO:0007669"/>
    <property type="project" value="UniProtKB-KW"/>
</dbReference>
<dbReference type="PANTHER" id="PTHR30001:SF0">
    <property type="entry name" value="RIBONUCLEASE G"/>
    <property type="match status" value="1"/>
</dbReference>
<dbReference type="Proteomes" id="UP000003195">
    <property type="component" value="Unassembled WGS sequence"/>
</dbReference>
<dbReference type="Pfam" id="PF10150">
    <property type="entry name" value="RNase_E_G"/>
    <property type="match status" value="1"/>
</dbReference>
<dbReference type="InterPro" id="IPR004659">
    <property type="entry name" value="RNase_E/G"/>
</dbReference>
<comment type="caution">
    <text evidence="7">The sequence shown here is derived from an EMBL/GenBank/DDBJ whole genome shotgun (WGS) entry which is preliminary data.</text>
</comment>
<dbReference type="GO" id="GO:0046872">
    <property type="term" value="F:metal ion binding"/>
    <property type="evidence" value="ECO:0007669"/>
    <property type="project" value="UniProtKB-KW"/>
</dbReference>
<dbReference type="SUPFAM" id="SSF50249">
    <property type="entry name" value="Nucleic acid-binding proteins"/>
    <property type="match status" value="1"/>
</dbReference>
<evidence type="ECO:0000313" key="7">
    <source>
        <dbReference type="EMBL" id="EFQ03512.1"/>
    </source>
</evidence>
<dbReference type="STRING" id="706434.HMPREF9429_01453"/>
<keyword evidence="8" id="KW-1185">Reference proteome</keyword>
<dbReference type="RefSeq" id="WP_006942648.1">
    <property type="nucleotide sequence ID" value="NZ_GL538208.1"/>
</dbReference>
<dbReference type="GO" id="GO:0006364">
    <property type="term" value="P:rRNA processing"/>
    <property type="evidence" value="ECO:0007669"/>
    <property type="project" value="TreeGrafter"/>
</dbReference>
<dbReference type="Gene3D" id="2.40.50.140">
    <property type="entry name" value="Nucleic acid-binding proteins"/>
    <property type="match status" value="1"/>
</dbReference>
<evidence type="ECO:0000256" key="1">
    <source>
        <dbReference type="ARBA" id="ARBA00001946"/>
    </source>
</evidence>
<comment type="cofactor">
    <cofactor evidence="1">
        <name>Mg(2+)</name>
        <dbReference type="ChEBI" id="CHEBI:18420"/>
    </cofactor>
</comment>
<gene>
    <name evidence="7" type="ORF">HMPREF9429_01453</name>
</gene>
<evidence type="ECO:0000256" key="5">
    <source>
        <dbReference type="ARBA" id="ARBA00022884"/>
    </source>
</evidence>
<dbReference type="GO" id="GO:0005737">
    <property type="term" value="C:cytoplasm"/>
    <property type="evidence" value="ECO:0007669"/>
    <property type="project" value="TreeGrafter"/>
</dbReference>